<dbReference type="Proteomes" id="UP001151699">
    <property type="component" value="Chromosome B"/>
</dbReference>
<evidence type="ECO:0000313" key="4">
    <source>
        <dbReference type="EMBL" id="KAJ6643777.1"/>
    </source>
</evidence>
<evidence type="ECO:0000313" key="5">
    <source>
        <dbReference type="Proteomes" id="UP001151699"/>
    </source>
</evidence>
<gene>
    <name evidence="4" type="primary">RDH12_0</name>
    <name evidence="4" type="ORF">Bhyg_08742</name>
</gene>
<dbReference type="InterPro" id="IPR002347">
    <property type="entry name" value="SDR_fam"/>
</dbReference>
<accession>A0A9Q0N573</accession>
<protein>
    <submittedName>
        <fullName evidence="4">Retinol dehydrogenase 12</fullName>
    </submittedName>
</protein>
<dbReference type="InterPro" id="IPR036291">
    <property type="entry name" value="NAD(P)-bd_dom_sf"/>
</dbReference>
<organism evidence="4 5">
    <name type="scientific">Pseudolycoriella hygida</name>
    <dbReference type="NCBI Taxonomy" id="35572"/>
    <lineage>
        <taxon>Eukaryota</taxon>
        <taxon>Metazoa</taxon>
        <taxon>Ecdysozoa</taxon>
        <taxon>Arthropoda</taxon>
        <taxon>Hexapoda</taxon>
        <taxon>Insecta</taxon>
        <taxon>Pterygota</taxon>
        <taxon>Neoptera</taxon>
        <taxon>Endopterygota</taxon>
        <taxon>Diptera</taxon>
        <taxon>Nematocera</taxon>
        <taxon>Sciaroidea</taxon>
        <taxon>Sciaridae</taxon>
        <taxon>Pseudolycoriella</taxon>
    </lineage>
</organism>
<evidence type="ECO:0000256" key="3">
    <source>
        <dbReference type="SAM" id="Phobius"/>
    </source>
</evidence>
<reference evidence="4" key="1">
    <citation type="submission" date="2022-07" db="EMBL/GenBank/DDBJ databases">
        <authorList>
            <person name="Trinca V."/>
            <person name="Uliana J.V.C."/>
            <person name="Torres T.T."/>
            <person name="Ward R.J."/>
            <person name="Monesi N."/>
        </authorList>
    </citation>
    <scope>NUCLEOTIDE SEQUENCE</scope>
    <source>
        <strain evidence="4">HSMRA1968</strain>
        <tissue evidence="4">Whole embryos</tissue>
    </source>
</reference>
<keyword evidence="1" id="KW-0560">Oxidoreductase</keyword>
<keyword evidence="3" id="KW-0472">Membrane</keyword>
<dbReference type="SUPFAM" id="SSF51735">
    <property type="entry name" value="NAD(P)-binding Rossmann-fold domains"/>
    <property type="match status" value="1"/>
</dbReference>
<proteinExistence type="inferred from homology"/>
<dbReference type="PRINTS" id="PR00081">
    <property type="entry name" value="GDHRDH"/>
</dbReference>
<dbReference type="PANTHER" id="PTHR43157:SF31">
    <property type="entry name" value="PHOSPHATIDYLINOSITOL-GLYCAN BIOSYNTHESIS CLASS F PROTEIN"/>
    <property type="match status" value="1"/>
</dbReference>
<dbReference type="OrthoDB" id="191139at2759"/>
<dbReference type="GO" id="GO:0016491">
    <property type="term" value="F:oxidoreductase activity"/>
    <property type="evidence" value="ECO:0007669"/>
    <property type="project" value="UniProtKB-KW"/>
</dbReference>
<sequence length="320" mass="35226">MDSSSYIVATAAIAVPIYVLVSRWAQGGQFRKDDVRIDGKIVIITGANCGIGRETALDLAKRGARVYLACRDVAKADAARTDIIQQTGNVCVFVKKLDLTSFESIRKFVEDFKKCETKLHILINNAGVMAIKNREMTTDGLEMQLGTNHFGHFLLTNLLLDIMKASAPARIINVSSMAHRPRKINRDDLQLEKSYSKWPAYCQSKLANILFTRELAKRLRGTNVTANSLHPGVVRTELSRHLAIVRFAALPLHAFTKTPKSGAQTSIMLAVDPNLEGVTGKYFADCAITKESSAAQCDETAAWLWDVSEKITGVKGDVLD</sequence>
<keyword evidence="3" id="KW-0812">Transmembrane</keyword>
<name>A0A9Q0N573_9DIPT</name>
<dbReference type="EMBL" id="WJQU01000002">
    <property type="protein sequence ID" value="KAJ6643777.1"/>
    <property type="molecule type" value="Genomic_DNA"/>
</dbReference>
<dbReference type="AlphaFoldDB" id="A0A9Q0N573"/>
<comment type="similarity">
    <text evidence="2">Belongs to the short-chain dehydrogenases/reductases (SDR) family.</text>
</comment>
<comment type="caution">
    <text evidence="4">The sequence shown here is derived from an EMBL/GenBank/DDBJ whole genome shotgun (WGS) entry which is preliminary data.</text>
</comment>
<keyword evidence="3" id="KW-1133">Transmembrane helix</keyword>
<dbReference type="PRINTS" id="PR00080">
    <property type="entry name" value="SDRFAMILY"/>
</dbReference>
<keyword evidence="5" id="KW-1185">Reference proteome</keyword>
<dbReference type="Pfam" id="PF00106">
    <property type="entry name" value="adh_short"/>
    <property type="match status" value="1"/>
</dbReference>
<dbReference type="PANTHER" id="PTHR43157">
    <property type="entry name" value="PHOSPHATIDYLINOSITOL-GLYCAN BIOSYNTHESIS CLASS F PROTEIN-RELATED"/>
    <property type="match status" value="1"/>
</dbReference>
<dbReference type="Gene3D" id="3.40.50.720">
    <property type="entry name" value="NAD(P)-binding Rossmann-like Domain"/>
    <property type="match status" value="1"/>
</dbReference>
<feature type="transmembrane region" description="Helical" evidence="3">
    <location>
        <begin position="6"/>
        <end position="25"/>
    </location>
</feature>
<evidence type="ECO:0000256" key="1">
    <source>
        <dbReference type="ARBA" id="ARBA00023002"/>
    </source>
</evidence>
<evidence type="ECO:0000256" key="2">
    <source>
        <dbReference type="RuleBase" id="RU000363"/>
    </source>
</evidence>